<organism evidence="7">
    <name type="scientific">Caldilineaceae bacterium SB0661_bin_32</name>
    <dbReference type="NCBI Taxonomy" id="2605255"/>
    <lineage>
        <taxon>Bacteria</taxon>
        <taxon>Bacillati</taxon>
        <taxon>Chloroflexota</taxon>
        <taxon>Caldilineae</taxon>
        <taxon>Caldilineales</taxon>
        <taxon>Caldilineaceae</taxon>
    </lineage>
</organism>
<evidence type="ECO:0000256" key="4">
    <source>
        <dbReference type="ARBA" id="ARBA00022989"/>
    </source>
</evidence>
<evidence type="ECO:0000256" key="5">
    <source>
        <dbReference type="ARBA" id="ARBA00023136"/>
    </source>
</evidence>
<feature type="domain" description="Single Cache" evidence="6">
    <location>
        <begin position="95"/>
        <end position="153"/>
    </location>
</feature>
<keyword evidence="5" id="KW-0472">Membrane</keyword>
<dbReference type="EMBL" id="VXMH01000010">
    <property type="protein sequence ID" value="MYC93645.1"/>
    <property type="molecule type" value="Genomic_DNA"/>
</dbReference>
<dbReference type="AlphaFoldDB" id="A0A6B1D2C3"/>
<accession>A0A6B1D2C3</accession>
<dbReference type="Pfam" id="PF17200">
    <property type="entry name" value="sCache_2"/>
    <property type="match status" value="2"/>
</dbReference>
<evidence type="ECO:0000256" key="2">
    <source>
        <dbReference type="ARBA" id="ARBA00022475"/>
    </source>
</evidence>
<keyword evidence="2" id="KW-1003">Cell membrane</keyword>
<dbReference type="GO" id="GO:0005886">
    <property type="term" value="C:plasma membrane"/>
    <property type="evidence" value="ECO:0007669"/>
    <property type="project" value="UniProtKB-SubCell"/>
</dbReference>
<keyword evidence="3" id="KW-0812">Transmembrane</keyword>
<feature type="domain" description="Single Cache" evidence="6">
    <location>
        <begin position="247"/>
        <end position="330"/>
    </location>
</feature>
<evidence type="ECO:0000313" key="7">
    <source>
        <dbReference type="EMBL" id="MYC93645.1"/>
    </source>
</evidence>
<protein>
    <recommendedName>
        <fullName evidence="6">Single Cache domain-containing protein</fullName>
    </recommendedName>
</protein>
<gene>
    <name evidence="7" type="ORF">F4X14_01625</name>
</gene>
<evidence type="ECO:0000256" key="3">
    <source>
        <dbReference type="ARBA" id="ARBA00022692"/>
    </source>
</evidence>
<evidence type="ECO:0000256" key="1">
    <source>
        <dbReference type="ARBA" id="ARBA00004651"/>
    </source>
</evidence>
<keyword evidence="4" id="KW-1133">Transmembrane helix</keyword>
<comment type="subcellular location">
    <subcellularLocation>
        <location evidence="1">Cell membrane</location>
        <topology evidence="1">Multi-pass membrane protein</topology>
    </subcellularLocation>
</comment>
<dbReference type="Gene3D" id="3.30.450.20">
    <property type="entry name" value="PAS domain"/>
    <property type="match status" value="2"/>
</dbReference>
<reference evidence="7" key="1">
    <citation type="submission" date="2019-09" db="EMBL/GenBank/DDBJ databases">
        <title>Characterisation of the sponge microbiome using genome-centric metagenomics.</title>
        <authorList>
            <person name="Engelberts J.P."/>
            <person name="Robbins S.J."/>
            <person name="De Goeij J.M."/>
            <person name="Aranda M."/>
            <person name="Bell S.C."/>
            <person name="Webster N.S."/>
        </authorList>
    </citation>
    <scope>NUCLEOTIDE SEQUENCE</scope>
    <source>
        <strain evidence="7">SB0661_bin_32</strain>
    </source>
</reference>
<evidence type="ECO:0000259" key="6">
    <source>
        <dbReference type="Pfam" id="PF17200"/>
    </source>
</evidence>
<comment type="caution">
    <text evidence="7">The sequence shown here is derived from an EMBL/GenBank/DDBJ whole genome shotgun (WGS) entry which is preliminary data.</text>
</comment>
<dbReference type="PROSITE" id="PS51257">
    <property type="entry name" value="PROKAR_LIPOPROTEIN"/>
    <property type="match status" value="1"/>
</dbReference>
<dbReference type="InterPro" id="IPR033480">
    <property type="entry name" value="sCache_2"/>
</dbReference>
<sequence length="349" mass="37883">MRREETKMIRFTTLFLALALLVAGCVAIPPEDEAAGGAGSGETPGRITASEVTDRAALKTFVEGAKRYQEAITTVTGIARLRDVYRAEGPWKSGSIFLMTLTPNGNILIHGDDPTVENKRIVAVEDEEGRPVGQALLAAAERGGDFVDYRWEGVERTAYAVNFTSGLSGNTVVMVGGFAQDLSSVPVEFTPLPRPEVTAAEVVDRETLAIFVEAAAKEYLDATLSPNLSELPNAKTVFRQEGGYWKSGSVYVFVISTEGYTLFHGGFPLRFEGRQFEDIDREDVNGVRYLRELLAAGEAGGGYVEYMFDNPAVEGDEAFGSPKIAYATGFRIPGRDQVFVVASGFYPEE</sequence>
<name>A0A6B1D2C3_9CHLR</name>
<proteinExistence type="predicted"/>